<evidence type="ECO:0000256" key="1">
    <source>
        <dbReference type="SAM" id="MobiDB-lite"/>
    </source>
</evidence>
<proteinExistence type="predicted"/>
<feature type="region of interest" description="Disordered" evidence="1">
    <location>
        <begin position="1"/>
        <end position="25"/>
    </location>
</feature>
<dbReference type="Proteomes" id="UP000198403">
    <property type="component" value="Unassembled WGS sequence"/>
</dbReference>
<dbReference type="AlphaFoldDB" id="A0A238ZQW9"/>
<keyword evidence="3" id="KW-1185">Reference proteome</keyword>
<accession>A0A238ZQW9</accession>
<evidence type="ECO:0000313" key="3">
    <source>
        <dbReference type="Proteomes" id="UP000198403"/>
    </source>
</evidence>
<reference evidence="2 3" key="1">
    <citation type="submission" date="2017-06" db="EMBL/GenBank/DDBJ databases">
        <authorList>
            <person name="Kim H.J."/>
            <person name="Triplett B.A."/>
        </authorList>
    </citation>
    <scope>NUCLEOTIDE SEQUENCE [LARGE SCALE GENOMIC DNA]</scope>
    <source>
        <strain evidence="2 3">DSM 44272</strain>
    </source>
</reference>
<sequence>MSSTIATTVTWPANTATPPAGWDRLTDTDGSQPSGWFTANSGEFRLVVKGYPTWDDAPWDIPADLRHHDEDDEYAFLAALFDLTYTTYVFPYLSTAAGPSTHSFGNLDFCGGWQHPVTGVHSGLRQDDALLDRVLSGAKPAAELVGSDADAGSWVAAAQAAGLEALVYRDWNTKVWIAPACLGDRVSHRALRATWHAVAAGDPDRARANRLLDVIDRGLQQAFALDLRQPPVKRGSIVTPPWWDEDSDEGFVVLGAVLGYPPASTYARLTGN</sequence>
<dbReference type="EMBL" id="FZNO01000032">
    <property type="protein sequence ID" value="SNR85846.1"/>
    <property type="molecule type" value="Genomic_DNA"/>
</dbReference>
<evidence type="ECO:0000313" key="2">
    <source>
        <dbReference type="EMBL" id="SNR85846.1"/>
    </source>
</evidence>
<feature type="compositionally biased region" description="Polar residues" evidence="1">
    <location>
        <begin position="1"/>
        <end position="17"/>
    </location>
</feature>
<protein>
    <submittedName>
        <fullName evidence="2">Uncharacterized protein</fullName>
    </submittedName>
</protein>
<organism evidence="2 3">
    <name type="scientific">Blastococcus mobilis</name>
    <dbReference type="NCBI Taxonomy" id="1938746"/>
    <lineage>
        <taxon>Bacteria</taxon>
        <taxon>Bacillati</taxon>
        <taxon>Actinomycetota</taxon>
        <taxon>Actinomycetes</taxon>
        <taxon>Geodermatophilales</taxon>
        <taxon>Geodermatophilaceae</taxon>
        <taxon>Blastococcus</taxon>
    </lineage>
</organism>
<name>A0A238ZQW9_9ACTN</name>
<gene>
    <name evidence="2" type="ORF">SAMN06272737_13211</name>
</gene>
<dbReference type="OrthoDB" id="9824911at2"/>
<dbReference type="RefSeq" id="WP_089338549.1">
    <property type="nucleotide sequence ID" value="NZ_FZNO01000032.1"/>
</dbReference>